<reference evidence="2 3" key="1">
    <citation type="journal article" date="2014" name="PLoS Genet.">
        <title>Phylogenetically driven sequencing of extremely halophilic archaea reveals strategies for static and dynamic osmo-response.</title>
        <authorList>
            <person name="Becker E.A."/>
            <person name="Seitzer P.M."/>
            <person name="Tritt A."/>
            <person name="Larsen D."/>
            <person name="Krusor M."/>
            <person name="Yao A.I."/>
            <person name="Wu D."/>
            <person name="Madern D."/>
            <person name="Eisen J.A."/>
            <person name="Darling A.E."/>
            <person name="Facciotti M.T."/>
        </authorList>
    </citation>
    <scope>NUCLEOTIDE SEQUENCE [LARGE SCALE GENOMIC DNA]</scope>
    <source>
        <strain evidence="2 3">DSM 8989</strain>
    </source>
</reference>
<evidence type="ECO:0008006" key="4">
    <source>
        <dbReference type="Google" id="ProtNLM"/>
    </source>
</evidence>
<dbReference type="OrthoDB" id="6663at2157"/>
<dbReference type="PATRIC" id="fig|1227456.3.peg.1031"/>
<dbReference type="NCBIfam" id="TIGR00149">
    <property type="entry name" value="TIGR00149_YjbQ"/>
    <property type="match status" value="1"/>
</dbReference>
<evidence type="ECO:0000313" key="2">
    <source>
        <dbReference type="EMBL" id="EMA54638.1"/>
    </source>
</evidence>
<evidence type="ECO:0000313" key="3">
    <source>
        <dbReference type="Proteomes" id="UP000011625"/>
    </source>
</evidence>
<dbReference type="PANTHER" id="PTHR30615:SF8">
    <property type="entry name" value="UPF0047 PROTEIN C4A8.02C"/>
    <property type="match status" value="1"/>
</dbReference>
<dbReference type="InterPro" id="IPR035917">
    <property type="entry name" value="YjbQ-like_sf"/>
</dbReference>
<dbReference type="RefSeq" id="WP_005040834.1">
    <property type="nucleotide sequence ID" value="NZ_AOME01000026.1"/>
</dbReference>
<keyword evidence="3" id="KW-1185">Reference proteome</keyword>
<comment type="caution">
    <text evidence="2">The sequence shown here is derived from an EMBL/GenBank/DDBJ whole genome shotgun (WGS) entry which is preliminary data.</text>
</comment>
<gene>
    <name evidence="2" type="ORF">C450_05070</name>
</gene>
<dbReference type="Pfam" id="PF01894">
    <property type="entry name" value="YjbQ"/>
    <property type="match status" value="1"/>
</dbReference>
<name>M0NAP1_9EURY</name>
<proteinExistence type="inferred from homology"/>
<dbReference type="PIRSF" id="PIRSF004681">
    <property type="entry name" value="UCP004681"/>
    <property type="match status" value="1"/>
</dbReference>
<dbReference type="PANTHER" id="PTHR30615">
    <property type="entry name" value="UNCHARACTERIZED PROTEIN YJBQ-RELATED"/>
    <property type="match status" value="1"/>
</dbReference>
<evidence type="ECO:0000256" key="1">
    <source>
        <dbReference type="ARBA" id="ARBA00005534"/>
    </source>
</evidence>
<dbReference type="STRING" id="1227456.C450_05070"/>
<accession>M0NAP1</accession>
<protein>
    <recommendedName>
        <fullName evidence="4">Secondary thiamine-phosphate synthase enzyme</fullName>
    </recommendedName>
</protein>
<sequence>MAIEVSTADRIDIVDITTEVGEAVPADVDNGVCLVFVPHTTAGVVLNENERRLLNDITRAVENLVPADEDYEHDAIDDNAVAHLRATVLGESVTMPVIEGELDLGRWQSVLFVECDGPRTRRVSVTVIEG</sequence>
<comment type="similarity">
    <text evidence="1">Belongs to the UPF0047 family.</text>
</comment>
<dbReference type="AlphaFoldDB" id="M0NAP1"/>
<dbReference type="InterPro" id="IPR001602">
    <property type="entry name" value="UPF0047_YjbQ-like"/>
</dbReference>
<dbReference type="EMBL" id="AOME01000026">
    <property type="protein sequence ID" value="EMA54638.1"/>
    <property type="molecule type" value="Genomic_DNA"/>
</dbReference>
<dbReference type="SUPFAM" id="SSF111038">
    <property type="entry name" value="YjbQ-like"/>
    <property type="match status" value="1"/>
</dbReference>
<dbReference type="Gene3D" id="2.60.120.460">
    <property type="entry name" value="YjbQ-like"/>
    <property type="match status" value="1"/>
</dbReference>
<dbReference type="Proteomes" id="UP000011625">
    <property type="component" value="Unassembled WGS sequence"/>
</dbReference>
<organism evidence="2 3">
    <name type="scientific">Halococcus salifodinae DSM 8989</name>
    <dbReference type="NCBI Taxonomy" id="1227456"/>
    <lineage>
        <taxon>Archaea</taxon>
        <taxon>Methanobacteriati</taxon>
        <taxon>Methanobacteriota</taxon>
        <taxon>Stenosarchaea group</taxon>
        <taxon>Halobacteria</taxon>
        <taxon>Halobacteriales</taxon>
        <taxon>Halococcaceae</taxon>
        <taxon>Halococcus</taxon>
    </lineage>
</organism>